<reference evidence="2" key="1">
    <citation type="submission" date="2016-10" db="EMBL/GenBank/DDBJ databases">
        <authorList>
            <person name="Benchimol M."/>
            <person name="Almeida L.G."/>
            <person name="Vasconcelos A.T."/>
            <person name="Perreira-Neves A."/>
            <person name="Rosa I.A."/>
            <person name="Tasca T."/>
            <person name="Bogo M.R."/>
            <person name="de Souza W."/>
        </authorList>
    </citation>
    <scope>NUCLEOTIDE SEQUENCE [LARGE SCALE GENOMIC DNA]</scope>
    <source>
        <strain evidence="2">K</strain>
    </source>
</reference>
<proteinExistence type="predicted"/>
<dbReference type="AlphaFoldDB" id="A0A1J4J6Y3"/>
<evidence type="ECO:0000256" key="1">
    <source>
        <dbReference type="SAM" id="Phobius"/>
    </source>
</evidence>
<dbReference type="Proteomes" id="UP000179807">
    <property type="component" value="Unassembled WGS sequence"/>
</dbReference>
<keyword evidence="1" id="KW-0472">Membrane</keyword>
<evidence type="ECO:0000313" key="2">
    <source>
        <dbReference type="EMBL" id="OHS93197.1"/>
    </source>
</evidence>
<sequence length="270" mass="31520">MFYTLFVFSNSIECHQFHNPLLMKTISLTDEDTACINISERYSTILLKNVQNAVIDFENRKFFSLNPTTGFDFGEDTGLLIVRLPKIIREFTFYLYKFDEDCQKRITTNTPNLALSVEKNKKSCIFHANSEDGDTEIDYYEQLQIITQNDSITVEEDPGKIILMYNEPTSYLLWGHGLLISKKPFMNRNEILYLERSQNDKNVLELTNFYLDKVDLDDMNEKRSFMFMELCFCIMAITSAICAIIELIELIIKKKDKEEHNIPLLENADS</sequence>
<dbReference type="GeneID" id="94831087"/>
<evidence type="ECO:0000313" key="3">
    <source>
        <dbReference type="Proteomes" id="UP000179807"/>
    </source>
</evidence>
<dbReference type="RefSeq" id="XP_068346334.1">
    <property type="nucleotide sequence ID" value="XM_068496383.1"/>
</dbReference>
<organism evidence="2 3">
    <name type="scientific">Tritrichomonas foetus</name>
    <dbReference type="NCBI Taxonomy" id="1144522"/>
    <lineage>
        <taxon>Eukaryota</taxon>
        <taxon>Metamonada</taxon>
        <taxon>Parabasalia</taxon>
        <taxon>Tritrichomonadida</taxon>
        <taxon>Tritrichomonadidae</taxon>
        <taxon>Tritrichomonas</taxon>
    </lineage>
</organism>
<dbReference type="VEuPathDB" id="TrichDB:TRFO_12021"/>
<protein>
    <submittedName>
        <fullName evidence="2">Uncharacterized protein</fullName>
    </submittedName>
</protein>
<comment type="caution">
    <text evidence="2">The sequence shown here is derived from an EMBL/GenBank/DDBJ whole genome shotgun (WGS) entry which is preliminary data.</text>
</comment>
<feature type="transmembrane region" description="Helical" evidence="1">
    <location>
        <begin position="225"/>
        <end position="248"/>
    </location>
</feature>
<keyword evidence="1" id="KW-0812">Transmembrane</keyword>
<dbReference type="EMBL" id="MLAK01001426">
    <property type="protein sequence ID" value="OHS93197.1"/>
    <property type="molecule type" value="Genomic_DNA"/>
</dbReference>
<gene>
    <name evidence="2" type="ORF">TRFO_12021</name>
</gene>
<keyword evidence="1" id="KW-1133">Transmembrane helix</keyword>
<accession>A0A1J4J6Y3</accession>
<keyword evidence="3" id="KW-1185">Reference proteome</keyword>
<name>A0A1J4J6Y3_9EUKA</name>